<dbReference type="Proteomes" id="UP000287144">
    <property type="component" value="Unassembled WGS sequence"/>
</dbReference>
<keyword evidence="1" id="KW-0539">Nucleus</keyword>
<feature type="region of interest" description="Disordered" evidence="2">
    <location>
        <begin position="515"/>
        <end position="607"/>
    </location>
</feature>
<feature type="compositionally biased region" description="Low complexity" evidence="2">
    <location>
        <begin position="379"/>
        <end position="392"/>
    </location>
</feature>
<dbReference type="EMBL" id="NKCK01000394">
    <property type="protein sequence ID" value="RSL82994.1"/>
    <property type="molecule type" value="Genomic_DNA"/>
</dbReference>
<name>A0A428RZN3_9HYPO</name>
<dbReference type="GO" id="GO:0000981">
    <property type="term" value="F:DNA-binding transcription factor activity, RNA polymerase II-specific"/>
    <property type="evidence" value="ECO:0007669"/>
    <property type="project" value="InterPro"/>
</dbReference>
<dbReference type="CDD" id="cd00067">
    <property type="entry name" value="GAL4"/>
    <property type="match status" value="1"/>
</dbReference>
<evidence type="ECO:0000256" key="3">
    <source>
        <dbReference type="SAM" id="Phobius"/>
    </source>
</evidence>
<feature type="compositionally biased region" description="Basic and acidic residues" evidence="2">
    <location>
        <begin position="536"/>
        <end position="567"/>
    </location>
</feature>
<feature type="compositionally biased region" description="Pro residues" evidence="2">
    <location>
        <begin position="368"/>
        <end position="378"/>
    </location>
</feature>
<feature type="region of interest" description="Disordered" evidence="2">
    <location>
        <begin position="360"/>
        <end position="397"/>
    </location>
</feature>
<dbReference type="InterPro" id="IPR036864">
    <property type="entry name" value="Zn2-C6_fun-type_DNA-bd_sf"/>
</dbReference>
<evidence type="ECO:0000313" key="5">
    <source>
        <dbReference type="Proteomes" id="UP000287144"/>
    </source>
</evidence>
<keyword evidence="5" id="KW-1185">Reference proteome</keyword>
<dbReference type="AlphaFoldDB" id="A0A428RZN3"/>
<reference evidence="4 5" key="1">
    <citation type="submission" date="2017-06" db="EMBL/GenBank/DDBJ databases">
        <title>Comparative genomic analysis of Ambrosia Fusariam Clade fungi.</title>
        <authorList>
            <person name="Stajich J.E."/>
            <person name="Carrillo J."/>
            <person name="Kijimoto T."/>
            <person name="Eskalen A."/>
            <person name="O'Donnell K."/>
            <person name="Kasson M."/>
        </authorList>
    </citation>
    <scope>NUCLEOTIDE SEQUENCE [LARGE SCALE GENOMIC DNA]</scope>
    <source>
        <strain evidence="4 5">NRRL62579</strain>
    </source>
</reference>
<comment type="caution">
    <text evidence="4">The sequence shown here is derived from an EMBL/GenBank/DDBJ whole genome shotgun (WGS) entry which is preliminary data.</text>
</comment>
<feature type="region of interest" description="Disordered" evidence="2">
    <location>
        <begin position="286"/>
        <end position="309"/>
    </location>
</feature>
<keyword evidence="3" id="KW-0472">Membrane</keyword>
<feature type="region of interest" description="Disordered" evidence="2">
    <location>
        <begin position="189"/>
        <end position="224"/>
    </location>
</feature>
<dbReference type="GO" id="GO:0008270">
    <property type="term" value="F:zinc ion binding"/>
    <property type="evidence" value="ECO:0007669"/>
    <property type="project" value="InterPro"/>
</dbReference>
<keyword evidence="3" id="KW-0812">Transmembrane</keyword>
<feature type="compositionally biased region" description="Polar residues" evidence="2">
    <location>
        <begin position="286"/>
        <end position="306"/>
    </location>
</feature>
<evidence type="ECO:0008006" key="6">
    <source>
        <dbReference type="Google" id="ProtNLM"/>
    </source>
</evidence>
<feature type="compositionally biased region" description="Polar residues" evidence="2">
    <location>
        <begin position="592"/>
        <end position="601"/>
    </location>
</feature>
<proteinExistence type="predicted"/>
<evidence type="ECO:0000313" key="4">
    <source>
        <dbReference type="EMBL" id="RSL82994.1"/>
    </source>
</evidence>
<evidence type="ECO:0000256" key="1">
    <source>
        <dbReference type="ARBA" id="ARBA00023242"/>
    </source>
</evidence>
<gene>
    <name evidence="4" type="ORF">CEP52_016826</name>
</gene>
<protein>
    <recommendedName>
        <fullName evidence="6">Transcription factor</fullName>
    </recommendedName>
</protein>
<feature type="transmembrane region" description="Helical" evidence="3">
    <location>
        <begin position="681"/>
        <end position="700"/>
    </location>
</feature>
<sequence length="762" mass="82046">MANSNAVPQGFSVFQPTLGSQLQFFPAVGSRELDELVNAYIPGPASVQEKRASISLDFLEYAHLTGQTFKFYPVFSMATPAVSPATASPLQDSGYGSSFNASPVMSNWDWSQVNAAAAPSRRQSPKAASRPQTTDFSHLPGMKIMTRDGRDVTNSASRGSKTKEQRDHAHLMRIIKACDSCRRKKIRCDPSHKKRGVTQSQAQPTSKVTKKTKTPAREARTSPVAAQPDFSASIGFPDVQALSTPELDNLLGIVPAETVAWEDFLEYPPVDDYDFFNDPEGYFSPQSSSVSAYSTKPVTPTSTQDQLGPYNTGVAEATVPSVDLPFNQTESTHDYVDFNLFSPESSFSEDERMVPIELSKQSVSQPRSPAPNPRPPIEPSGGSESSGGYLSGDLGAQSAPAWATPQELFGDGDIVLDRTYRDPGVGLEWFRSSPSSSFGSDVLSHSMSPLETSASSAYTTDVQSSETPVSSAYTTDFQSSAGAMSPAGSNVAISHNRIIDPAEDTLQSVTTFANASRPGALGTNGLRQSADGCSDYYDHSDREDQPDHGDQPDQPDQRERRDRREDVATQPGDTSSCHVLTEHHRAADVGVTRSNALNSGSPVDHNRRRDVLELAPFTGANIERESAAAASMTQVKPQTPRGELAVGEKEERSQLSSAFLGIAPVSTALASLLQPSSSTTFMSVVMIAVALTAWFCVSSVEMRSVDQKTVSPKGEASSAYQARRLMANIRGKAHVTLSPRREIGGTKSVDRMVSQSWSLIAV</sequence>
<dbReference type="SUPFAM" id="SSF57701">
    <property type="entry name" value="Zn2/Cys6 DNA-binding domain"/>
    <property type="match status" value="1"/>
</dbReference>
<accession>A0A428RZN3</accession>
<organism evidence="4 5">
    <name type="scientific">Fusarium oligoseptatum</name>
    <dbReference type="NCBI Taxonomy" id="2604345"/>
    <lineage>
        <taxon>Eukaryota</taxon>
        <taxon>Fungi</taxon>
        <taxon>Dikarya</taxon>
        <taxon>Ascomycota</taxon>
        <taxon>Pezizomycotina</taxon>
        <taxon>Sordariomycetes</taxon>
        <taxon>Hypocreomycetidae</taxon>
        <taxon>Hypocreales</taxon>
        <taxon>Nectriaceae</taxon>
        <taxon>Fusarium</taxon>
        <taxon>Fusarium solani species complex</taxon>
    </lineage>
</organism>
<feature type="region of interest" description="Disordered" evidence="2">
    <location>
        <begin position="115"/>
        <end position="167"/>
    </location>
</feature>
<dbReference type="InterPro" id="IPR001138">
    <property type="entry name" value="Zn2Cys6_DnaBD"/>
</dbReference>
<evidence type="ECO:0000256" key="2">
    <source>
        <dbReference type="SAM" id="MobiDB-lite"/>
    </source>
</evidence>
<keyword evidence="3" id="KW-1133">Transmembrane helix</keyword>
<dbReference type="STRING" id="1325735.A0A428RZN3"/>